<keyword evidence="1" id="KW-0472">Membrane</keyword>
<reference evidence="2 3" key="1">
    <citation type="submission" date="2023-12" db="EMBL/GenBank/DDBJ databases">
        <title>Genome sequencing and assembly of bacterial species from a model synthetic community.</title>
        <authorList>
            <person name="Hogle S.L."/>
        </authorList>
    </citation>
    <scope>NUCLEOTIDE SEQUENCE [LARGE SCALE GENOMIC DNA]</scope>
    <source>
        <strain evidence="2 3">HAMBI_3031</strain>
    </source>
</reference>
<accession>A0ABZ0WCW2</accession>
<proteinExistence type="predicted"/>
<evidence type="ECO:0000313" key="2">
    <source>
        <dbReference type="EMBL" id="WQD40455.1"/>
    </source>
</evidence>
<keyword evidence="1" id="KW-1133">Transmembrane helix</keyword>
<dbReference type="Proteomes" id="UP001325680">
    <property type="component" value="Chromosome"/>
</dbReference>
<dbReference type="EMBL" id="CP139960">
    <property type="protein sequence ID" value="WQD40455.1"/>
    <property type="molecule type" value="Genomic_DNA"/>
</dbReference>
<evidence type="ECO:0000313" key="3">
    <source>
        <dbReference type="Proteomes" id="UP001325680"/>
    </source>
</evidence>
<keyword evidence="3" id="KW-1185">Reference proteome</keyword>
<gene>
    <name evidence="2" type="ORF">U0035_09880</name>
</gene>
<sequence length="59" mass="6700">MNFKLLFNPFEKFSEVGLAVTGLSVLLFSIILFWVTGQTNDGIYHVIVSIWDTISTGRY</sequence>
<evidence type="ECO:0000256" key="1">
    <source>
        <dbReference type="SAM" id="Phobius"/>
    </source>
</evidence>
<organism evidence="2 3">
    <name type="scientific">Niabella yanshanensis</name>
    <dbReference type="NCBI Taxonomy" id="577386"/>
    <lineage>
        <taxon>Bacteria</taxon>
        <taxon>Pseudomonadati</taxon>
        <taxon>Bacteroidota</taxon>
        <taxon>Chitinophagia</taxon>
        <taxon>Chitinophagales</taxon>
        <taxon>Chitinophagaceae</taxon>
        <taxon>Niabella</taxon>
    </lineage>
</organism>
<feature type="transmembrane region" description="Helical" evidence="1">
    <location>
        <begin position="16"/>
        <end position="35"/>
    </location>
</feature>
<dbReference type="RefSeq" id="WP_162817953.1">
    <property type="nucleotide sequence ID" value="NZ_CP139960.1"/>
</dbReference>
<keyword evidence="1" id="KW-0812">Transmembrane</keyword>
<name>A0ABZ0WCW2_9BACT</name>
<protein>
    <submittedName>
        <fullName evidence="2">Uncharacterized protein</fullName>
    </submittedName>
</protein>